<dbReference type="GO" id="GO:0019853">
    <property type="term" value="P:L-ascorbic acid biosynthetic process"/>
    <property type="evidence" value="ECO:0007669"/>
    <property type="project" value="TreeGrafter"/>
</dbReference>
<dbReference type="PRINTS" id="PR01790">
    <property type="entry name" value="SMP30FAMILY"/>
</dbReference>
<dbReference type="AlphaFoldDB" id="A0A917MHC9"/>
<dbReference type="InterPro" id="IPR005511">
    <property type="entry name" value="SMP-30"/>
</dbReference>
<proteinExistence type="inferred from homology"/>
<dbReference type="Pfam" id="PF08450">
    <property type="entry name" value="SGL"/>
    <property type="match status" value="1"/>
</dbReference>
<evidence type="ECO:0000256" key="2">
    <source>
        <dbReference type="PIRSR" id="PIRSR605511-1"/>
    </source>
</evidence>
<accession>A0A917MHC9</accession>
<feature type="binding site" evidence="3">
    <location>
        <position position="203"/>
    </location>
    <ligand>
        <name>a divalent metal cation</name>
        <dbReference type="ChEBI" id="CHEBI:60240"/>
    </ligand>
</feature>
<dbReference type="GO" id="GO:0005509">
    <property type="term" value="F:calcium ion binding"/>
    <property type="evidence" value="ECO:0007669"/>
    <property type="project" value="TreeGrafter"/>
</dbReference>
<dbReference type="Proteomes" id="UP000660862">
    <property type="component" value="Unassembled WGS sequence"/>
</dbReference>
<dbReference type="GO" id="GO:0004341">
    <property type="term" value="F:gluconolactonase activity"/>
    <property type="evidence" value="ECO:0007669"/>
    <property type="project" value="TreeGrafter"/>
</dbReference>
<dbReference type="Gene3D" id="2.120.10.30">
    <property type="entry name" value="TolB, C-terminal domain"/>
    <property type="match status" value="1"/>
</dbReference>
<organism evidence="5 6">
    <name type="scientific">Parapedobacter pyrenivorans</name>
    <dbReference type="NCBI Taxonomy" id="1305674"/>
    <lineage>
        <taxon>Bacteria</taxon>
        <taxon>Pseudomonadati</taxon>
        <taxon>Bacteroidota</taxon>
        <taxon>Sphingobacteriia</taxon>
        <taxon>Sphingobacteriales</taxon>
        <taxon>Sphingobacteriaceae</taxon>
        <taxon>Parapedobacter</taxon>
    </lineage>
</organism>
<feature type="binding site" evidence="3">
    <location>
        <position position="105"/>
    </location>
    <ligand>
        <name>substrate</name>
    </ligand>
</feature>
<dbReference type="EMBL" id="BMER01000006">
    <property type="protein sequence ID" value="GGH03573.1"/>
    <property type="molecule type" value="Genomic_DNA"/>
</dbReference>
<feature type="binding site" evidence="3">
    <location>
        <position position="125"/>
    </location>
    <ligand>
        <name>substrate</name>
    </ligand>
</feature>
<dbReference type="PANTHER" id="PTHR10907">
    <property type="entry name" value="REGUCALCIN"/>
    <property type="match status" value="1"/>
</dbReference>
<feature type="binding site" evidence="3">
    <location>
        <position position="20"/>
    </location>
    <ligand>
        <name>a divalent metal cation</name>
        <dbReference type="ChEBI" id="CHEBI:60240"/>
    </ligand>
</feature>
<dbReference type="PANTHER" id="PTHR10907:SF47">
    <property type="entry name" value="REGUCALCIN"/>
    <property type="match status" value="1"/>
</dbReference>
<keyword evidence="3" id="KW-0862">Zinc</keyword>
<dbReference type="InterPro" id="IPR013658">
    <property type="entry name" value="SGL"/>
</dbReference>
<evidence type="ECO:0000256" key="1">
    <source>
        <dbReference type="ARBA" id="ARBA00008853"/>
    </source>
</evidence>
<comment type="caution">
    <text evidence="5">The sequence shown here is derived from an EMBL/GenBank/DDBJ whole genome shotgun (WGS) entry which is preliminary data.</text>
</comment>
<comment type="cofactor">
    <cofactor evidence="3">
        <name>Zn(2+)</name>
        <dbReference type="ChEBI" id="CHEBI:29105"/>
    </cofactor>
    <text evidence="3">Binds 1 divalent metal cation per subunit.</text>
</comment>
<keyword evidence="6" id="KW-1185">Reference proteome</keyword>
<evidence type="ECO:0000313" key="6">
    <source>
        <dbReference type="Proteomes" id="UP000660862"/>
    </source>
</evidence>
<feature type="active site" description="Proton donor/acceptor" evidence="2">
    <location>
        <position position="203"/>
    </location>
</feature>
<evidence type="ECO:0000256" key="3">
    <source>
        <dbReference type="PIRSR" id="PIRSR605511-2"/>
    </source>
</evidence>
<reference evidence="5" key="1">
    <citation type="journal article" date="2014" name="Int. J. Syst. Evol. Microbiol.">
        <title>Complete genome sequence of Corynebacterium casei LMG S-19264T (=DSM 44701T), isolated from a smear-ripened cheese.</title>
        <authorList>
            <consortium name="US DOE Joint Genome Institute (JGI-PGF)"/>
            <person name="Walter F."/>
            <person name="Albersmeier A."/>
            <person name="Kalinowski J."/>
            <person name="Ruckert C."/>
        </authorList>
    </citation>
    <scope>NUCLEOTIDE SEQUENCE</scope>
    <source>
        <strain evidence="5">CGMCC 1.12195</strain>
    </source>
</reference>
<reference evidence="5" key="2">
    <citation type="submission" date="2020-09" db="EMBL/GenBank/DDBJ databases">
        <authorList>
            <person name="Sun Q."/>
            <person name="Zhou Y."/>
        </authorList>
    </citation>
    <scope>NUCLEOTIDE SEQUENCE</scope>
    <source>
        <strain evidence="5">CGMCC 1.12195</strain>
    </source>
</reference>
<protein>
    <submittedName>
        <fullName evidence="5">Gluconolaconase</fullName>
    </submittedName>
</protein>
<gene>
    <name evidence="5" type="ORF">GCM10007415_44700</name>
</gene>
<sequence>MMFNEKQVKKVDAPACKLGESPMWHSGRNSAFWVDILGNAIFEYKLDDGAVKQYAGSRMISLICQVDGNDNLLVAGAQGGIGTYNLESHELLLISDLERDWENHRCNDGAVDCFGNLWVGTTHVDHEPGAGDLYRVSGSWHATKKIERVSIPNGMCWSADRKTLFHTDSPTREIKAYRNDVATGEITFDRIAVQVPASMGFPDGISMDTAGTIWVAIWGGSGVGGFNSVTGELAHWIPMPVPHVSSCAFVGPALDRLLVTTAQKEMSDEQLAQYPDSGSTFLVEMAVSGLPTHDCQLPIA</sequence>
<dbReference type="InterPro" id="IPR011042">
    <property type="entry name" value="6-blade_b-propeller_TolB-like"/>
</dbReference>
<feature type="domain" description="SMP-30/Gluconolactonase/LRE-like region" evidence="4">
    <location>
        <begin position="18"/>
        <end position="263"/>
    </location>
</feature>
<dbReference type="RefSeq" id="WP_188508339.1">
    <property type="nucleotide sequence ID" value="NZ_BMER01000006.1"/>
</dbReference>
<keyword evidence="3" id="KW-0479">Metal-binding</keyword>
<name>A0A917MHC9_9SPHI</name>
<evidence type="ECO:0000259" key="4">
    <source>
        <dbReference type="Pfam" id="PF08450"/>
    </source>
</evidence>
<feature type="binding site" evidence="3">
    <location>
        <position position="153"/>
    </location>
    <ligand>
        <name>a divalent metal cation</name>
        <dbReference type="ChEBI" id="CHEBI:60240"/>
    </ligand>
</feature>
<feature type="binding site" evidence="3">
    <location>
        <position position="107"/>
    </location>
    <ligand>
        <name>substrate</name>
    </ligand>
</feature>
<evidence type="ECO:0000313" key="5">
    <source>
        <dbReference type="EMBL" id="GGH03573.1"/>
    </source>
</evidence>
<dbReference type="SUPFAM" id="SSF63829">
    <property type="entry name" value="Calcium-dependent phosphotriesterase"/>
    <property type="match status" value="1"/>
</dbReference>
<comment type="similarity">
    <text evidence="1">Belongs to the SMP-30/CGR1 family.</text>
</comment>